<reference evidence="2" key="2">
    <citation type="journal article" date="2021" name="Microbiome">
        <title>Successional dynamics and alternative stable states in a saline activated sludge microbial community over 9 years.</title>
        <authorList>
            <person name="Wang Y."/>
            <person name="Ye J."/>
            <person name="Ju F."/>
            <person name="Liu L."/>
            <person name="Boyd J.A."/>
            <person name="Deng Y."/>
            <person name="Parks D.H."/>
            <person name="Jiang X."/>
            <person name="Yin X."/>
            <person name="Woodcroft B.J."/>
            <person name="Tyson G.W."/>
            <person name="Hugenholtz P."/>
            <person name="Polz M.F."/>
            <person name="Zhang T."/>
        </authorList>
    </citation>
    <scope>NUCLEOTIDE SEQUENCE</scope>
    <source>
        <strain evidence="2">HKST-UBA14</strain>
    </source>
</reference>
<comment type="caution">
    <text evidence="2">The sequence shown here is derived from an EMBL/GenBank/DDBJ whole genome shotgun (WGS) entry which is preliminary data.</text>
</comment>
<organism evidence="2 3">
    <name type="scientific">Candidatus Dojkabacteria bacterium</name>
    <dbReference type="NCBI Taxonomy" id="2099670"/>
    <lineage>
        <taxon>Bacteria</taxon>
        <taxon>Candidatus Dojkabacteria</taxon>
    </lineage>
</organism>
<protein>
    <submittedName>
        <fullName evidence="2">Uncharacterized protein</fullName>
    </submittedName>
</protein>
<dbReference type="Proteomes" id="UP000783287">
    <property type="component" value="Unassembled WGS sequence"/>
</dbReference>
<name>A0A955L688_9BACT</name>
<accession>A0A955L688</accession>
<evidence type="ECO:0000313" key="2">
    <source>
        <dbReference type="EMBL" id="MCA9383408.1"/>
    </source>
</evidence>
<keyword evidence="1" id="KW-1133">Transmembrane helix</keyword>
<evidence type="ECO:0000313" key="3">
    <source>
        <dbReference type="Proteomes" id="UP000783287"/>
    </source>
</evidence>
<sequence length="186" mass="20669">MKNLTKGVELTTDFILASLLLVIVMGTFVFGLNLSPIGIETFDNDFAVLGVDAVDEDYGVTFSPNVLGTEEMDVFIADTNINTTIINYSFDKITSGYINYQAFEISNRTENEIYYKITPQIDSELYKVLALKLVIGNEEYLLSELTNGDNSVVIPISPDTNVTATIQMYTSANINFPVDFTLEVKK</sequence>
<feature type="transmembrane region" description="Helical" evidence="1">
    <location>
        <begin position="14"/>
        <end position="34"/>
    </location>
</feature>
<keyword evidence="1" id="KW-0812">Transmembrane</keyword>
<dbReference type="AlphaFoldDB" id="A0A955L688"/>
<evidence type="ECO:0000256" key="1">
    <source>
        <dbReference type="SAM" id="Phobius"/>
    </source>
</evidence>
<proteinExistence type="predicted"/>
<dbReference type="EMBL" id="JAGQLK010000066">
    <property type="protein sequence ID" value="MCA9383408.1"/>
    <property type="molecule type" value="Genomic_DNA"/>
</dbReference>
<reference evidence="2" key="1">
    <citation type="submission" date="2020-04" db="EMBL/GenBank/DDBJ databases">
        <authorList>
            <person name="Zhang T."/>
        </authorList>
    </citation>
    <scope>NUCLEOTIDE SEQUENCE</scope>
    <source>
        <strain evidence="2">HKST-UBA14</strain>
    </source>
</reference>
<gene>
    <name evidence="2" type="ORF">KC909_03520</name>
</gene>
<keyword evidence="1" id="KW-0472">Membrane</keyword>